<proteinExistence type="predicted"/>
<evidence type="ECO:0000256" key="9">
    <source>
        <dbReference type="ARBA" id="ARBA00047783"/>
    </source>
</evidence>
<protein>
    <recommendedName>
        <fullName evidence="1">tRNA (guanine(37)-N(1))-methyltransferase</fullName>
        <ecNumber evidence="1">2.1.1.228</ecNumber>
    </recommendedName>
    <alternativeName>
        <fullName evidence="7">M1G-methyltransferase</fullName>
    </alternativeName>
    <alternativeName>
        <fullName evidence="8">tRNA [GM37] methyltransferase</fullName>
    </alternativeName>
</protein>
<reference evidence="11 12" key="1">
    <citation type="submission" date="2019-08" db="EMBL/GenBank/DDBJ databases">
        <authorList>
            <person name="Vazquez-Campos X."/>
        </authorList>
    </citation>
    <scope>NUCLEOTIDE SEQUENCE [LARGE SCALE GENOMIC DNA]</scope>
    <source>
        <strain evidence="11">LFW-283_2</strain>
    </source>
</reference>
<evidence type="ECO:0000256" key="4">
    <source>
        <dbReference type="ARBA" id="ARBA00022679"/>
    </source>
</evidence>
<dbReference type="InterPro" id="IPR056743">
    <property type="entry name" value="TRM5-TYW2-like_MTfase"/>
</dbReference>
<evidence type="ECO:0000256" key="2">
    <source>
        <dbReference type="ARBA" id="ARBA00022490"/>
    </source>
</evidence>
<keyword evidence="6" id="KW-0819">tRNA processing</keyword>
<name>A0A5E4LR10_9ARCH</name>
<dbReference type="Pfam" id="PF18093">
    <property type="entry name" value="Trm5_N"/>
    <property type="match status" value="1"/>
</dbReference>
<feature type="domain" description="SAM-dependent methyltransferase TRM5/TYW2-type" evidence="10">
    <location>
        <begin position="86"/>
        <end position="334"/>
    </location>
</feature>
<evidence type="ECO:0000256" key="5">
    <source>
        <dbReference type="ARBA" id="ARBA00022691"/>
    </source>
</evidence>
<dbReference type="Gene3D" id="3.30.70.2580">
    <property type="match status" value="1"/>
</dbReference>
<evidence type="ECO:0000313" key="12">
    <source>
        <dbReference type="Proteomes" id="UP000789941"/>
    </source>
</evidence>
<dbReference type="PANTHER" id="PTHR23245">
    <property type="entry name" value="TRNA METHYLTRANSFERASE"/>
    <property type="match status" value="1"/>
</dbReference>
<comment type="caution">
    <text evidence="11">The sequence shown here is derived from an EMBL/GenBank/DDBJ whole genome shotgun (WGS) entry which is preliminary data.</text>
</comment>
<keyword evidence="4 11" id="KW-0808">Transferase</keyword>
<sequence length="334" mass="37699">MKFLKVPKKQAEKIRKELADENSLSLEYSILKDGDFVLFPILSSKNKKFEIVELQAEKRLEPHGKLKDALSKIFSSEELENLVASFDIIGDIAIIEVPDALTSKELEIGDTVLKIHRNVKTVLKKLGPMEGEFRVRQLSHIAGEKKTETIYKESGALMKLDVAKVYFSVRLAYERTRIAELIRPGEKILVLFAGVGPFALVFAKKHPDAEIVAVELNPVAVSYMRQNIELNRLKNVEAMECDAHKFSGKDFDRVVMPLPKTGHEFLNIAFASVKNGGIIHFYTWSESEDPFVQAMEKAQTAASQSKVAIEFENMRIVRPYAPNIVQVVLDLKKL</sequence>
<dbReference type="InterPro" id="IPR029063">
    <property type="entry name" value="SAM-dependent_MTases_sf"/>
</dbReference>
<organism evidence="11 12">
    <name type="scientific">Candidatus Bilamarchaeum dharawalense</name>
    <dbReference type="NCBI Taxonomy" id="2885759"/>
    <lineage>
        <taxon>Archaea</taxon>
        <taxon>Candidatus Micrarchaeota</taxon>
        <taxon>Candidatus Micrarchaeia</taxon>
        <taxon>Candidatus Anstonellales</taxon>
        <taxon>Candidatus Bilamarchaeaceae</taxon>
        <taxon>Candidatus Bilamarchaeum</taxon>
    </lineage>
</organism>
<dbReference type="CDD" id="cd02440">
    <property type="entry name" value="AdoMet_MTases"/>
    <property type="match status" value="1"/>
</dbReference>
<dbReference type="Pfam" id="PF02475">
    <property type="entry name" value="TRM5-TYW2_MTfase"/>
    <property type="match status" value="1"/>
</dbReference>
<dbReference type="InterPro" id="IPR030382">
    <property type="entry name" value="MeTrfase_TRM5/TYW2"/>
</dbReference>
<evidence type="ECO:0000256" key="7">
    <source>
        <dbReference type="ARBA" id="ARBA00029736"/>
    </source>
</evidence>
<dbReference type="Proteomes" id="UP000789941">
    <property type="component" value="Unassembled WGS sequence"/>
</dbReference>
<dbReference type="GO" id="GO:0002939">
    <property type="term" value="P:tRNA N1-guanine methylation"/>
    <property type="evidence" value="ECO:0007669"/>
    <property type="project" value="TreeGrafter"/>
</dbReference>
<dbReference type="InterPro" id="IPR056744">
    <property type="entry name" value="TRM5/TYW2-like_N"/>
</dbReference>
<dbReference type="GO" id="GO:0005737">
    <property type="term" value="C:cytoplasm"/>
    <property type="evidence" value="ECO:0007669"/>
    <property type="project" value="TreeGrafter"/>
</dbReference>
<accession>A0A5E4LR10</accession>
<dbReference type="FunFam" id="3.30.300.110:FF:000001">
    <property type="entry name" value="tRNA (guanine(37)-N1)-methyltransferase"/>
    <property type="match status" value="1"/>
</dbReference>
<dbReference type="PROSITE" id="PS51684">
    <property type="entry name" value="SAM_MT_TRM5_TYW2"/>
    <property type="match status" value="1"/>
</dbReference>
<gene>
    <name evidence="11" type="primary">trm5b</name>
    <name evidence="11" type="ORF">LFW2832_00409</name>
</gene>
<dbReference type="Pfam" id="PF25133">
    <property type="entry name" value="TYW2_N_2"/>
    <property type="match status" value="1"/>
</dbReference>
<keyword evidence="2" id="KW-0963">Cytoplasm</keyword>
<evidence type="ECO:0000256" key="8">
    <source>
        <dbReference type="ARBA" id="ARBA00033392"/>
    </source>
</evidence>
<evidence type="ECO:0000256" key="1">
    <source>
        <dbReference type="ARBA" id="ARBA00012807"/>
    </source>
</evidence>
<evidence type="ECO:0000256" key="3">
    <source>
        <dbReference type="ARBA" id="ARBA00022603"/>
    </source>
</evidence>
<evidence type="ECO:0000259" key="10">
    <source>
        <dbReference type="PROSITE" id="PS51684"/>
    </source>
</evidence>
<dbReference type="Gene3D" id="3.30.300.110">
    <property type="entry name" value="Met-10+ protein-like domains"/>
    <property type="match status" value="1"/>
</dbReference>
<dbReference type="Gene3D" id="3.40.50.150">
    <property type="entry name" value="Vaccinia Virus protein VP39"/>
    <property type="match status" value="1"/>
</dbReference>
<dbReference type="SUPFAM" id="SSF53335">
    <property type="entry name" value="S-adenosyl-L-methionine-dependent methyltransferases"/>
    <property type="match status" value="1"/>
</dbReference>
<dbReference type="AlphaFoldDB" id="A0A5E4LR10"/>
<dbReference type="InterPro" id="IPR040601">
    <property type="entry name" value="Trm5a/b_N"/>
</dbReference>
<dbReference type="EMBL" id="CABMJJ010000007">
    <property type="protein sequence ID" value="VVC03503.1"/>
    <property type="molecule type" value="Genomic_DNA"/>
</dbReference>
<dbReference type="EC" id="2.1.1.228" evidence="1"/>
<evidence type="ECO:0000313" key="11">
    <source>
        <dbReference type="EMBL" id="VVC03503.1"/>
    </source>
</evidence>
<dbReference type="PANTHER" id="PTHR23245:SF36">
    <property type="entry name" value="TRNA (GUANINE(37)-N1)-METHYLTRANSFERASE"/>
    <property type="match status" value="1"/>
</dbReference>
<keyword evidence="3 11" id="KW-0489">Methyltransferase</keyword>
<dbReference type="GO" id="GO:0052906">
    <property type="term" value="F:tRNA (guanine(37)-N1)-methyltransferase activity"/>
    <property type="evidence" value="ECO:0007669"/>
    <property type="project" value="UniProtKB-EC"/>
</dbReference>
<keyword evidence="5" id="KW-0949">S-adenosyl-L-methionine</keyword>
<evidence type="ECO:0000256" key="6">
    <source>
        <dbReference type="ARBA" id="ARBA00022694"/>
    </source>
</evidence>
<comment type="catalytic activity">
    <reaction evidence="9">
        <text>guanosine(37) in tRNA + S-adenosyl-L-methionine = N(1)-methylguanosine(37) in tRNA + S-adenosyl-L-homocysteine + H(+)</text>
        <dbReference type="Rhea" id="RHEA:36899"/>
        <dbReference type="Rhea" id="RHEA-COMP:10145"/>
        <dbReference type="Rhea" id="RHEA-COMP:10147"/>
        <dbReference type="ChEBI" id="CHEBI:15378"/>
        <dbReference type="ChEBI" id="CHEBI:57856"/>
        <dbReference type="ChEBI" id="CHEBI:59789"/>
        <dbReference type="ChEBI" id="CHEBI:73542"/>
        <dbReference type="ChEBI" id="CHEBI:74269"/>
        <dbReference type="EC" id="2.1.1.228"/>
    </reaction>
</comment>